<accession>A0ABS0EWE4</accession>
<evidence type="ECO:0000313" key="3">
    <source>
        <dbReference type="Proteomes" id="UP000657372"/>
    </source>
</evidence>
<protein>
    <recommendedName>
        <fullName evidence="1">DUF6680 domain-containing protein</fullName>
    </recommendedName>
</protein>
<evidence type="ECO:0000259" key="1">
    <source>
        <dbReference type="Pfam" id="PF20385"/>
    </source>
</evidence>
<evidence type="ECO:0000313" key="2">
    <source>
        <dbReference type="EMBL" id="MBF8179170.1"/>
    </source>
</evidence>
<dbReference type="InterPro" id="IPR046502">
    <property type="entry name" value="DUF6680"/>
</dbReference>
<gene>
    <name evidence="2" type="ORF">IXC47_15915</name>
</gene>
<reference evidence="2 3" key="1">
    <citation type="submission" date="2020-11" db="EMBL/GenBank/DDBJ databases">
        <title>WGS of Herminiimonas contaminans strain Marseille-Q4544 isolated from planarians Schmidtea mediterranea.</title>
        <authorList>
            <person name="Kangale L."/>
        </authorList>
    </citation>
    <scope>NUCLEOTIDE SEQUENCE [LARGE SCALE GENOMIC DNA]</scope>
    <source>
        <strain evidence="2 3">Marseille-Q4544</strain>
    </source>
</reference>
<sequence length="180" mass="20576">MSSKAGAIHTIADGLIIAATLLSPVIAVQVTRFLDDRNEVRGRKLSIFKTLMATRAYNVSWAHVEALNRIDLEFEKQKRKEKEVIDAWKAYHDLLNNDQLSADQWATRRVDLLVELLHKMAIVLKYDFDKTHIKNSSYAPRIHSDIDAQQAEIRKKTIELLAGQRSLPIEVTSLRDNKNS</sequence>
<dbReference type="EMBL" id="JADOEL010000016">
    <property type="protein sequence ID" value="MBF8179170.1"/>
    <property type="molecule type" value="Genomic_DNA"/>
</dbReference>
<dbReference type="Pfam" id="PF20385">
    <property type="entry name" value="DUF6680"/>
    <property type="match status" value="1"/>
</dbReference>
<proteinExistence type="predicted"/>
<dbReference type="Proteomes" id="UP000657372">
    <property type="component" value="Unassembled WGS sequence"/>
</dbReference>
<name>A0ABS0EWE4_9BURK</name>
<feature type="domain" description="DUF6680" evidence="1">
    <location>
        <begin position="12"/>
        <end position="178"/>
    </location>
</feature>
<organism evidence="2 3">
    <name type="scientific">Herminiimonas contaminans</name>
    <dbReference type="NCBI Taxonomy" id="1111140"/>
    <lineage>
        <taxon>Bacteria</taxon>
        <taxon>Pseudomonadati</taxon>
        <taxon>Pseudomonadota</taxon>
        <taxon>Betaproteobacteria</taxon>
        <taxon>Burkholderiales</taxon>
        <taxon>Oxalobacteraceae</taxon>
        <taxon>Herminiimonas</taxon>
    </lineage>
</organism>
<keyword evidence="3" id="KW-1185">Reference proteome</keyword>
<comment type="caution">
    <text evidence="2">The sequence shown here is derived from an EMBL/GenBank/DDBJ whole genome shotgun (WGS) entry which is preliminary data.</text>
</comment>